<dbReference type="Proteomes" id="UP000557717">
    <property type="component" value="Unassembled WGS sequence"/>
</dbReference>
<comment type="caution">
    <text evidence="2">The sequence shown here is derived from an EMBL/GenBank/DDBJ whole genome shotgun (WGS) entry which is preliminary data.</text>
</comment>
<dbReference type="PROSITE" id="PS50234">
    <property type="entry name" value="VWFA"/>
    <property type="match status" value="1"/>
</dbReference>
<sequence length="312" mass="35166">MAKSKKEQREEADNEARAAEIMARVRRVDIRTSRLVDDHLSGSYASVFKGRGMDFDRVRNYVPGDDVRVIDWNVTARTGEPFIKMFTEERELTILLMVDVSASSDFGSSETSKREMQTEIAGVLASSAIRNRDKVGLVLFSDEVELYSPPVKGRTNILRVIREALFFQPTGRGTNLCGALDFVNQVLRRRAVVFLVSDFRLTGSQSSGDLRRKLAVTGRHHDVIAMSVNDPREDELPNVGVLRIEDAETGEDVELDTGKASVREAYRQQAARRRQEMKAAIAGSGVDHLEFTSGEEWLPQLMGFFRKRRHQS</sequence>
<accession>A0A840UYR5</accession>
<dbReference type="AlphaFoldDB" id="A0A840UYR5"/>
<dbReference type="InterPro" id="IPR002881">
    <property type="entry name" value="DUF58"/>
</dbReference>
<dbReference type="InterPro" id="IPR036465">
    <property type="entry name" value="vWFA_dom_sf"/>
</dbReference>
<dbReference type="RefSeq" id="WP_184017311.1">
    <property type="nucleotide sequence ID" value="NZ_JACHFD010000006.1"/>
</dbReference>
<dbReference type="Pfam" id="PF01882">
    <property type="entry name" value="DUF58"/>
    <property type="match status" value="1"/>
</dbReference>
<proteinExistence type="predicted"/>
<evidence type="ECO:0000313" key="3">
    <source>
        <dbReference type="Proteomes" id="UP000557717"/>
    </source>
</evidence>
<reference evidence="2 3" key="1">
    <citation type="submission" date="2020-08" db="EMBL/GenBank/DDBJ databases">
        <title>Genomic Encyclopedia of Type Strains, Phase IV (KMG-IV): sequencing the most valuable type-strain genomes for metagenomic binning, comparative biology and taxonomic classification.</title>
        <authorList>
            <person name="Goeker M."/>
        </authorList>
    </citation>
    <scope>NUCLEOTIDE SEQUENCE [LARGE SCALE GENOMIC DNA]</scope>
    <source>
        <strain evidence="2 3">YC6886</strain>
    </source>
</reference>
<name>A0A840UYR5_9BACT</name>
<dbReference type="PANTHER" id="PTHR33608:SF6">
    <property type="entry name" value="BLL2464 PROTEIN"/>
    <property type="match status" value="1"/>
</dbReference>
<keyword evidence="3" id="KW-1185">Reference proteome</keyword>
<gene>
    <name evidence="2" type="ORF">HNR46_001513</name>
</gene>
<evidence type="ECO:0000313" key="2">
    <source>
        <dbReference type="EMBL" id="MBB5351277.1"/>
    </source>
</evidence>
<dbReference type="SMART" id="SM00327">
    <property type="entry name" value="VWA"/>
    <property type="match status" value="1"/>
</dbReference>
<evidence type="ECO:0000259" key="1">
    <source>
        <dbReference type="PROSITE" id="PS50234"/>
    </source>
</evidence>
<dbReference type="InterPro" id="IPR002035">
    <property type="entry name" value="VWF_A"/>
</dbReference>
<dbReference type="EMBL" id="JACHFD010000006">
    <property type="protein sequence ID" value="MBB5351277.1"/>
    <property type="molecule type" value="Genomic_DNA"/>
</dbReference>
<dbReference type="SUPFAM" id="SSF53300">
    <property type="entry name" value="vWA-like"/>
    <property type="match status" value="1"/>
</dbReference>
<dbReference type="Gene3D" id="3.40.50.410">
    <property type="entry name" value="von Willebrand factor, type A domain"/>
    <property type="match status" value="1"/>
</dbReference>
<organism evidence="2 3">
    <name type="scientific">Haloferula luteola</name>
    <dbReference type="NCBI Taxonomy" id="595692"/>
    <lineage>
        <taxon>Bacteria</taxon>
        <taxon>Pseudomonadati</taxon>
        <taxon>Verrucomicrobiota</taxon>
        <taxon>Verrucomicrobiia</taxon>
        <taxon>Verrucomicrobiales</taxon>
        <taxon>Verrucomicrobiaceae</taxon>
        <taxon>Haloferula</taxon>
    </lineage>
</organism>
<protein>
    <submittedName>
        <fullName evidence="2">Uncharacterized protein (DUF58 family)</fullName>
    </submittedName>
</protein>
<dbReference type="CDD" id="cd00198">
    <property type="entry name" value="vWFA"/>
    <property type="match status" value="1"/>
</dbReference>
<feature type="domain" description="VWFA" evidence="1">
    <location>
        <begin position="93"/>
        <end position="240"/>
    </location>
</feature>
<dbReference type="PANTHER" id="PTHR33608">
    <property type="entry name" value="BLL2464 PROTEIN"/>
    <property type="match status" value="1"/>
</dbReference>